<evidence type="ECO:0000256" key="1">
    <source>
        <dbReference type="SAM" id="Phobius"/>
    </source>
</evidence>
<reference evidence="2" key="1">
    <citation type="journal article" date="2020" name="Nature">
        <title>Giant virus diversity and host interactions through global metagenomics.</title>
        <authorList>
            <person name="Schulz F."/>
            <person name="Roux S."/>
            <person name="Paez-Espino D."/>
            <person name="Jungbluth S."/>
            <person name="Walsh D.A."/>
            <person name="Denef V.J."/>
            <person name="McMahon K.D."/>
            <person name="Konstantinidis K.T."/>
            <person name="Eloe-Fadrosh E.A."/>
            <person name="Kyrpides N.C."/>
            <person name="Woyke T."/>
        </authorList>
    </citation>
    <scope>NUCLEOTIDE SEQUENCE</scope>
    <source>
        <strain evidence="2">GVMAG-M-3300023179-90</strain>
    </source>
</reference>
<proteinExistence type="predicted"/>
<dbReference type="AlphaFoldDB" id="A0A6C0HB35"/>
<evidence type="ECO:0000313" key="2">
    <source>
        <dbReference type="EMBL" id="QHT77664.1"/>
    </source>
</evidence>
<sequence>MRKNEKLNKKNDYDKYNHSLPRSMFQTITYYLFYVTVIVSMLAIVIEITRSLLAIEFVKRN</sequence>
<name>A0A6C0HB35_9ZZZZ</name>
<organism evidence="2">
    <name type="scientific">viral metagenome</name>
    <dbReference type="NCBI Taxonomy" id="1070528"/>
    <lineage>
        <taxon>unclassified sequences</taxon>
        <taxon>metagenomes</taxon>
        <taxon>organismal metagenomes</taxon>
    </lineage>
</organism>
<keyword evidence="1" id="KW-0472">Membrane</keyword>
<accession>A0A6C0HB35</accession>
<keyword evidence="1" id="KW-0812">Transmembrane</keyword>
<dbReference type="EMBL" id="MN739920">
    <property type="protein sequence ID" value="QHT77664.1"/>
    <property type="molecule type" value="Genomic_DNA"/>
</dbReference>
<feature type="transmembrane region" description="Helical" evidence="1">
    <location>
        <begin position="31"/>
        <end position="55"/>
    </location>
</feature>
<keyword evidence="1" id="KW-1133">Transmembrane helix</keyword>
<protein>
    <submittedName>
        <fullName evidence="2">Uncharacterized protein</fullName>
    </submittedName>
</protein>